<keyword evidence="4" id="KW-0235">DNA replication</keyword>
<keyword evidence="5" id="KW-0238">DNA-binding</keyword>
<keyword evidence="6" id="KW-0539">Nucleus</keyword>
<evidence type="ECO:0000313" key="9">
    <source>
        <dbReference type="EMBL" id="KAK5056027.1"/>
    </source>
</evidence>
<evidence type="ECO:0000256" key="6">
    <source>
        <dbReference type="ARBA" id="ARBA00023242"/>
    </source>
</evidence>
<dbReference type="InterPro" id="IPR032705">
    <property type="entry name" value="ORC4_C"/>
</dbReference>
<name>A0AAV9NES0_9EURO</name>
<dbReference type="SMART" id="SM00382">
    <property type="entry name" value="AAA"/>
    <property type="match status" value="1"/>
</dbReference>
<feature type="compositionally biased region" description="Low complexity" evidence="7">
    <location>
        <begin position="17"/>
        <end position="34"/>
    </location>
</feature>
<dbReference type="SUPFAM" id="SSF52540">
    <property type="entry name" value="P-loop containing nucleoside triphosphate hydrolases"/>
    <property type="match status" value="1"/>
</dbReference>
<protein>
    <recommendedName>
        <fullName evidence="3">Origin recognition complex subunit 4</fullName>
    </recommendedName>
</protein>
<keyword evidence="10" id="KW-1185">Reference proteome</keyword>
<evidence type="ECO:0000259" key="8">
    <source>
        <dbReference type="SMART" id="SM00382"/>
    </source>
</evidence>
<dbReference type="RefSeq" id="XP_064707997.1">
    <property type="nucleotide sequence ID" value="XM_064856097.1"/>
</dbReference>
<comment type="caution">
    <text evidence="9">The sequence shown here is derived from an EMBL/GenBank/DDBJ whole genome shotgun (WGS) entry which is preliminary data.</text>
</comment>
<dbReference type="GO" id="GO:0006270">
    <property type="term" value="P:DNA replication initiation"/>
    <property type="evidence" value="ECO:0007669"/>
    <property type="project" value="TreeGrafter"/>
</dbReference>
<dbReference type="Gene3D" id="3.40.50.300">
    <property type="entry name" value="P-loop containing nucleotide triphosphate hydrolases"/>
    <property type="match status" value="1"/>
</dbReference>
<feature type="compositionally biased region" description="Polar residues" evidence="7">
    <location>
        <begin position="132"/>
        <end position="147"/>
    </location>
</feature>
<accession>A0AAV9NES0</accession>
<dbReference type="PANTHER" id="PTHR12087:SF0">
    <property type="entry name" value="ORIGIN RECOGNITION COMPLEX SUBUNIT 4"/>
    <property type="match status" value="1"/>
</dbReference>
<proteinExistence type="inferred from homology"/>
<dbReference type="InterPro" id="IPR041664">
    <property type="entry name" value="AAA_16"/>
</dbReference>
<dbReference type="Pfam" id="PF13191">
    <property type="entry name" value="AAA_16"/>
    <property type="match status" value="1"/>
</dbReference>
<dbReference type="AlphaFoldDB" id="A0AAV9NES0"/>
<sequence length="809" mass="87998">MVEFDPSPRSSKRRRTGTYATSRTTLTATETGSTKTHDHEETPGYEPVADTSRTNVHEKPQTTTTHIASSPPLPRNAGNAEQSTRGKRGGSARKPLQRQVEESIEAAAAGKPDDCEREQEEVPPNQEQEAETPSQAVDAANTQTRSSGRTRRAPKRFYAGEEAASVDNPTSKGRGQAKTGSRKASPALLSHAAQSPLPKGILTPSRKGRRTGPRKSVVFDGDQGDKGIEEQLGFKDITTTSSKKKGGTRAATKGTNIEQGKSAEVTYTEKDEAERATTPIDVDTDDDLLVDPTPNVDEILLHPAGFATTVDDEEALASTVEDDPHVVKIKSEILNRLTNNLLSPIAHLEKEYTTLHTLLSATITAGESNSLLLLGSRGSGKTTLMEHALRDLTRKHANDFHVVRLNGFFQTDDKLALREIWRQLGREMAVSEDETGEVSSYADTMTSLLGLLSHPEEFDSAAPDAMQVDGVPQAQGADRKTSKSVVFVLDEFDLFTFHPRQTLLYNLFDIAQAKKAPIAVVGCSTRMDVVDLLEKRVKSRFSHRWLHVAAMKSLVAFEEAVCAILSLPIDGSEALGLSMSELEWRGRWNAFIKDHFLSTTSIQSLVKKTFYTTKSISDLLGALYIPIATLNLGGDEHDENTLNKNEKFVPLSKQPSLLALLPQLPTLHLALLVAGTRLETIHNLTTVNFALAYSHYSELLARSKLQRSAYSTLGSGGAFTGAGMRLWSKDTARGAWEDLAAWDAIVPVGGLGGNSTSVGKLGDEGLGSDGVGSRMFRLDITIDEMAWAIKQKLGTTGIGDMLTRWCKEV</sequence>
<evidence type="ECO:0000256" key="7">
    <source>
        <dbReference type="SAM" id="MobiDB-lite"/>
    </source>
</evidence>
<dbReference type="FunFam" id="3.40.50.300:FF:001499">
    <property type="entry name" value="Origin recognition complex subunit 4, putative"/>
    <property type="match status" value="1"/>
</dbReference>
<gene>
    <name evidence="9" type="ORF">LTR84_012578</name>
</gene>
<reference evidence="9 10" key="1">
    <citation type="submission" date="2023-08" db="EMBL/GenBank/DDBJ databases">
        <title>Black Yeasts Isolated from many extreme environments.</title>
        <authorList>
            <person name="Coleine C."/>
            <person name="Stajich J.E."/>
            <person name="Selbmann L."/>
        </authorList>
    </citation>
    <scope>NUCLEOTIDE SEQUENCE [LARGE SCALE GENOMIC DNA]</scope>
    <source>
        <strain evidence="9 10">CCFEE 5792</strain>
    </source>
</reference>
<feature type="domain" description="AAA+ ATPase" evidence="8">
    <location>
        <begin position="367"/>
        <end position="552"/>
    </location>
</feature>
<evidence type="ECO:0000256" key="2">
    <source>
        <dbReference type="ARBA" id="ARBA00005334"/>
    </source>
</evidence>
<evidence type="ECO:0000313" key="10">
    <source>
        <dbReference type="Proteomes" id="UP001358417"/>
    </source>
</evidence>
<feature type="region of interest" description="Disordered" evidence="7">
    <location>
        <begin position="1"/>
        <end position="234"/>
    </location>
</feature>
<dbReference type="GeneID" id="89980720"/>
<dbReference type="GO" id="GO:0005664">
    <property type="term" value="C:nuclear origin of replication recognition complex"/>
    <property type="evidence" value="ECO:0007669"/>
    <property type="project" value="TreeGrafter"/>
</dbReference>
<evidence type="ECO:0000256" key="1">
    <source>
        <dbReference type="ARBA" id="ARBA00004123"/>
    </source>
</evidence>
<evidence type="ECO:0000256" key="3">
    <source>
        <dbReference type="ARBA" id="ARBA00019083"/>
    </source>
</evidence>
<organism evidence="9 10">
    <name type="scientific">Exophiala bonariae</name>
    <dbReference type="NCBI Taxonomy" id="1690606"/>
    <lineage>
        <taxon>Eukaryota</taxon>
        <taxon>Fungi</taxon>
        <taxon>Dikarya</taxon>
        <taxon>Ascomycota</taxon>
        <taxon>Pezizomycotina</taxon>
        <taxon>Eurotiomycetes</taxon>
        <taxon>Chaetothyriomycetidae</taxon>
        <taxon>Chaetothyriales</taxon>
        <taxon>Herpotrichiellaceae</taxon>
        <taxon>Exophiala</taxon>
    </lineage>
</organism>
<evidence type="ECO:0000256" key="4">
    <source>
        <dbReference type="ARBA" id="ARBA00022705"/>
    </source>
</evidence>
<comment type="similarity">
    <text evidence="2">Belongs to the ORC4 family.</text>
</comment>
<dbReference type="InterPro" id="IPR027417">
    <property type="entry name" value="P-loop_NTPase"/>
</dbReference>
<evidence type="ECO:0000256" key="5">
    <source>
        <dbReference type="ARBA" id="ARBA00023125"/>
    </source>
</evidence>
<dbReference type="InterPro" id="IPR003593">
    <property type="entry name" value="AAA+_ATPase"/>
</dbReference>
<comment type="subcellular location">
    <subcellularLocation>
        <location evidence="1">Nucleus</location>
    </subcellularLocation>
</comment>
<dbReference type="EMBL" id="JAVRRD010000008">
    <property type="protein sequence ID" value="KAK5056027.1"/>
    <property type="molecule type" value="Genomic_DNA"/>
</dbReference>
<feature type="compositionally biased region" description="Basic and acidic residues" evidence="7">
    <location>
        <begin position="223"/>
        <end position="233"/>
    </location>
</feature>
<dbReference type="PANTHER" id="PTHR12087">
    <property type="entry name" value="ORIGIN RECOGNITION COMPLEX SUBUNIT 4"/>
    <property type="match status" value="1"/>
</dbReference>
<dbReference type="Proteomes" id="UP001358417">
    <property type="component" value="Unassembled WGS sequence"/>
</dbReference>
<dbReference type="GO" id="GO:0003688">
    <property type="term" value="F:DNA replication origin binding"/>
    <property type="evidence" value="ECO:0007669"/>
    <property type="project" value="TreeGrafter"/>
</dbReference>
<dbReference type="InterPro" id="IPR016527">
    <property type="entry name" value="ORC4"/>
</dbReference>
<dbReference type="Pfam" id="PF14629">
    <property type="entry name" value="ORC4_C"/>
    <property type="match status" value="1"/>
</dbReference>